<evidence type="ECO:0000256" key="5">
    <source>
        <dbReference type="RuleBase" id="RU361187"/>
    </source>
</evidence>
<reference evidence="7 8" key="1">
    <citation type="submission" date="2021-03" db="EMBL/GenBank/DDBJ databases">
        <title>Genomic Encyclopedia of Type Strains, Phase IV (KMG-IV): sequencing the most valuable type-strain genomes for metagenomic binning, comparative biology and taxonomic classification.</title>
        <authorList>
            <person name="Goeker M."/>
        </authorList>
    </citation>
    <scope>NUCLEOTIDE SEQUENCE [LARGE SCALE GENOMIC DNA]</scope>
    <source>
        <strain evidence="7 8">DSM 14349</strain>
    </source>
</reference>
<evidence type="ECO:0000256" key="2">
    <source>
        <dbReference type="ARBA" id="ARBA00009865"/>
    </source>
</evidence>
<dbReference type="Gene3D" id="2.40.128.10">
    <property type="match status" value="1"/>
</dbReference>
<keyword evidence="4 5" id="KW-0326">Glycosidase</keyword>
<comment type="similarity">
    <text evidence="2 5">Belongs to the glycosyl hydrolase 43 family.</text>
</comment>
<dbReference type="PANTHER" id="PTHR43301:SF3">
    <property type="entry name" value="ARABINAN ENDO-1,5-ALPHA-L-ARABINOSIDASE A-RELATED"/>
    <property type="match status" value="1"/>
</dbReference>
<name>A0ABS4FNR9_9BACL</name>
<evidence type="ECO:0000256" key="4">
    <source>
        <dbReference type="ARBA" id="ARBA00023295"/>
    </source>
</evidence>
<feature type="domain" description="Extracellular endo-alpha-(1-&gt;5)-L-arabinanase C-terminal" evidence="6">
    <location>
        <begin position="353"/>
        <end position="463"/>
    </location>
</feature>
<dbReference type="Proteomes" id="UP001519272">
    <property type="component" value="Unassembled WGS sequence"/>
</dbReference>
<keyword evidence="8" id="KW-1185">Reference proteome</keyword>
<dbReference type="Gene3D" id="2.115.10.20">
    <property type="entry name" value="Glycosyl hydrolase domain, family 43"/>
    <property type="match status" value="1"/>
</dbReference>
<evidence type="ECO:0000259" key="6">
    <source>
        <dbReference type="Pfam" id="PF16369"/>
    </source>
</evidence>
<dbReference type="EMBL" id="JAGGKG010000003">
    <property type="protein sequence ID" value="MBP1904226.1"/>
    <property type="molecule type" value="Genomic_DNA"/>
</dbReference>
<dbReference type="InterPro" id="IPR032291">
    <property type="entry name" value="Abn2_C"/>
</dbReference>
<protein>
    <submittedName>
        <fullName evidence="7">Arabinan endo-1,5-alpha-L-arabinosidase</fullName>
        <ecNumber evidence="7">3.2.1.99</ecNumber>
    </submittedName>
</protein>
<dbReference type="InterPro" id="IPR050727">
    <property type="entry name" value="GH43_arabinanases"/>
</dbReference>
<dbReference type="PANTHER" id="PTHR43301">
    <property type="entry name" value="ARABINAN ENDO-1,5-ALPHA-L-ARABINOSIDASE"/>
    <property type="match status" value="1"/>
</dbReference>
<dbReference type="SUPFAM" id="SSF75005">
    <property type="entry name" value="Arabinanase/levansucrase/invertase"/>
    <property type="match status" value="1"/>
</dbReference>
<dbReference type="Pfam" id="PF04616">
    <property type="entry name" value="Glyco_hydro_43"/>
    <property type="match status" value="1"/>
</dbReference>
<evidence type="ECO:0000256" key="3">
    <source>
        <dbReference type="ARBA" id="ARBA00022801"/>
    </source>
</evidence>
<dbReference type="EC" id="3.2.1.99" evidence="7"/>
<comment type="caution">
    <text evidence="7">The sequence shown here is derived from an EMBL/GenBank/DDBJ whole genome shotgun (WGS) entry which is preliminary data.</text>
</comment>
<dbReference type="RefSeq" id="WP_210087915.1">
    <property type="nucleotide sequence ID" value="NZ_JAGGKG010000003.1"/>
</dbReference>
<dbReference type="GO" id="GO:0046558">
    <property type="term" value="F:arabinan endo-1,5-alpha-L-arabinosidase activity"/>
    <property type="evidence" value="ECO:0007669"/>
    <property type="project" value="UniProtKB-EC"/>
</dbReference>
<accession>A0ABS4FNR9</accession>
<proteinExistence type="inferred from homology"/>
<dbReference type="InterPro" id="IPR006710">
    <property type="entry name" value="Glyco_hydro_43"/>
</dbReference>
<keyword evidence="3 5" id="KW-0378">Hydrolase</keyword>
<comment type="pathway">
    <text evidence="1">Glycan metabolism; L-arabinan degradation.</text>
</comment>
<evidence type="ECO:0000313" key="8">
    <source>
        <dbReference type="Proteomes" id="UP001519272"/>
    </source>
</evidence>
<evidence type="ECO:0000256" key="1">
    <source>
        <dbReference type="ARBA" id="ARBA00004834"/>
    </source>
</evidence>
<sequence length="469" mass="52469">MAMLLMLGLGGCGASSDSATPPLVYPESPGEFPMYDVSNINNESAWETVNTHDPSIIKTDKGYYIFSTDIKVGGEPRAGVMVRRSDDLIHWKWVDYALPGVPQEAKTWTKATNLWAPDIVKYKDQYRLYYSASTFGSRQSMIGLVTSPSIEGPWEEKGNVIRTKGTDGLNAIDANVVTDAQGKMWMVYGSFFDGIHIIELDPESGKPKEQGFGPKIAARSKAVNNGAVEGPYIVYNEKFKKYYLFVSYDSLFENYNVRVGRSDSITGPYLDFNGRNMLDTQHEPQYEVGTKLLGGYRFGEEEGWIAPGHNSVLNDDGQYYIAHHARGEADKNWAYLHIRKILWSEDGWPLVSPERYAGEKEQDVPKVEVVGKWQRIVQDPFLDGQAESDELELLKDGTFTGVHGTGVWTLQENKRTLQLTWNSLSQGEGKIETVALSPAWDWEKGVPCLVFTGLNEQGVSIWGKKISSN</sequence>
<dbReference type="CDD" id="cd08998">
    <property type="entry name" value="GH43_Arb43a-like"/>
    <property type="match status" value="1"/>
</dbReference>
<dbReference type="Pfam" id="PF16369">
    <property type="entry name" value="GH43_C"/>
    <property type="match status" value="1"/>
</dbReference>
<gene>
    <name evidence="7" type="ORF">J2Z32_000843</name>
</gene>
<dbReference type="InterPro" id="IPR023296">
    <property type="entry name" value="Glyco_hydro_beta-prop_sf"/>
</dbReference>
<organism evidence="7 8">
    <name type="scientific">Paenibacillus turicensis</name>
    <dbReference type="NCBI Taxonomy" id="160487"/>
    <lineage>
        <taxon>Bacteria</taxon>
        <taxon>Bacillati</taxon>
        <taxon>Bacillota</taxon>
        <taxon>Bacilli</taxon>
        <taxon>Bacillales</taxon>
        <taxon>Paenibacillaceae</taxon>
        <taxon>Paenibacillus</taxon>
    </lineage>
</organism>
<evidence type="ECO:0000313" key="7">
    <source>
        <dbReference type="EMBL" id="MBP1904226.1"/>
    </source>
</evidence>